<dbReference type="SUPFAM" id="SSF48452">
    <property type="entry name" value="TPR-like"/>
    <property type="match status" value="1"/>
</dbReference>
<comment type="caution">
    <text evidence="1">The sequence shown here is derived from an EMBL/GenBank/DDBJ whole genome shotgun (WGS) entry which is preliminary data.</text>
</comment>
<accession>A0ABT6CDS9</accession>
<dbReference type="InterPro" id="IPR027417">
    <property type="entry name" value="P-loop_NTPase"/>
</dbReference>
<organism evidence="1 2">
    <name type="scientific">Novosphingobium cyanobacteriorum</name>
    <dbReference type="NCBI Taxonomy" id="3024215"/>
    <lineage>
        <taxon>Bacteria</taxon>
        <taxon>Pseudomonadati</taxon>
        <taxon>Pseudomonadota</taxon>
        <taxon>Alphaproteobacteria</taxon>
        <taxon>Sphingomonadales</taxon>
        <taxon>Sphingomonadaceae</taxon>
        <taxon>Novosphingobium</taxon>
    </lineage>
</organism>
<dbReference type="SUPFAM" id="SSF52540">
    <property type="entry name" value="P-loop containing nucleoside triphosphate hydrolases"/>
    <property type="match status" value="1"/>
</dbReference>
<sequence>MSVVSPKVSPRVEWMKARARGDSGTAEAFATRILAKVPDDLVLRRSLARILDLQGRTAEAQDHWLYLRNADEGDFEAAFQVFMRLVAAGQNPVAAVIDAAPGGTPAFRDSLVAALAEPAPMLEGEFLHIAICGTAYCGSTLLDRLLGGLPGVRSIGESHWLTKVRHDNRYCDAIMSAPLDGVRWVPCTVCGQKCEVLTPDWRRSLVADQTHWYRKVAHRLGTSMLVSADKNLPKLVEKDPLLEMGALVVFKSPAQAWCSHLDKLAKDRDAEWYLAECSRYLDNWARSYRGFVDNFRPQGPVVFLSFEAFTQDPASLLPAVCSRLGLPYDAGVLARTLPGHAIGGNAGSMRRLRELDYGVSVRPLPDPSLDAAQSAAVASHAEAQRTWTDMMAAHHTLTSPIAA</sequence>
<evidence type="ECO:0008006" key="3">
    <source>
        <dbReference type="Google" id="ProtNLM"/>
    </source>
</evidence>
<evidence type="ECO:0000313" key="1">
    <source>
        <dbReference type="EMBL" id="MDF8332081.1"/>
    </source>
</evidence>
<dbReference type="Proteomes" id="UP001222770">
    <property type="component" value="Unassembled WGS sequence"/>
</dbReference>
<keyword evidence="2" id="KW-1185">Reference proteome</keyword>
<dbReference type="Gene3D" id="3.40.50.300">
    <property type="entry name" value="P-loop containing nucleotide triphosphate hydrolases"/>
    <property type="match status" value="1"/>
</dbReference>
<name>A0ABT6CDS9_9SPHN</name>
<protein>
    <recommendedName>
        <fullName evidence="3">Sulfotransferase family protein</fullName>
    </recommendedName>
</protein>
<gene>
    <name evidence="1" type="ORF">POM99_02605</name>
</gene>
<evidence type="ECO:0000313" key="2">
    <source>
        <dbReference type="Proteomes" id="UP001222770"/>
    </source>
</evidence>
<dbReference type="InterPro" id="IPR011990">
    <property type="entry name" value="TPR-like_helical_dom_sf"/>
</dbReference>
<proteinExistence type="predicted"/>
<reference evidence="1 2" key="1">
    <citation type="submission" date="2023-03" db="EMBL/GenBank/DDBJ databases">
        <title>Novosphingobium cyanobacteriorum sp. nov., isolated from a eutrophic reservoir during the Microcystis bloom period.</title>
        <authorList>
            <person name="Kang M."/>
            <person name="Le V."/>
            <person name="Ko S.-R."/>
            <person name="Lee S.-A."/>
            <person name="Ahn C.-Y."/>
        </authorList>
    </citation>
    <scope>NUCLEOTIDE SEQUENCE [LARGE SCALE GENOMIC DNA]</scope>
    <source>
        <strain evidence="1 2">HBC54</strain>
    </source>
</reference>
<dbReference type="RefSeq" id="WP_277275243.1">
    <property type="nucleotide sequence ID" value="NZ_JAROCY010000002.1"/>
</dbReference>
<dbReference type="EMBL" id="JAROCY010000002">
    <property type="protein sequence ID" value="MDF8332081.1"/>
    <property type="molecule type" value="Genomic_DNA"/>
</dbReference>